<comment type="caution">
    <text evidence="10">The sequence shown here is derived from an EMBL/GenBank/DDBJ whole genome shotgun (WGS) entry which is preliminary data.</text>
</comment>
<evidence type="ECO:0000256" key="1">
    <source>
        <dbReference type="ARBA" id="ARBA00013160"/>
    </source>
</evidence>
<evidence type="ECO:0000256" key="9">
    <source>
        <dbReference type="RuleBase" id="RU363036"/>
    </source>
</evidence>
<dbReference type="SUPFAM" id="SSF52374">
    <property type="entry name" value="Nucleotidylyl transferase"/>
    <property type="match status" value="1"/>
</dbReference>
<dbReference type="GO" id="GO:0004831">
    <property type="term" value="F:tyrosine-tRNA ligase activity"/>
    <property type="evidence" value="ECO:0007669"/>
    <property type="project" value="UniProtKB-UniRule"/>
</dbReference>
<reference evidence="10 11" key="1">
    <citation type="journal article" name="Nat. Commun.">
        <title>Undinarchaeota illuminate DPANN phylogeny and the impact of gene transfer on archaeal evolution.</title>
        <authorList>
            <person name="Dombrowski N."/>
            <person name="Williams T.A."/>
            <person name="Sun J."/>
            <person name="Woodcroft B.J."/>
            <person name="Lee J.H."/>
            <person name="Minh B.Q."/>
            <person name="Rinke C."/>
            <person name="Spang A."/>
        </authorList>
    </citation>
    <scope>NUCLEOTIDE SEQUENCE [LARGE SCALE GENOMIC DNA]</scope>
    <source>
        <strain evidence="10">MAG_bin17</strain>
    </source>
</reference>
<dbReference type="EMBL" id="DVAD01000018">
    <property type="protein sequence ID" value="HIJ99892.1"/>
    <property type="molecule type" value="Genomic_DNA"/>
</dbReference>
<dbReference type="AlphaFoldDB" id="A0A832V068"/>
<dbReference type="Gene3D" id="1.10.240.10">
    <property type="entry name" value="Tyrosyl-Transfer RNA Synthetase"/>
    <property type="match status" value="1"/>
</dbReference>
<accession>A0A832V068</accession>
<dbReference type="GO" id="GO:0005524">
    <property type="term" value="F:ATP binding"/>
    <property type="evidence" value="ECO:0007669"/>
    <property type="project" value="UniProtKB-KW"/>
</dbReference>
<evidence type="ECO:0000256" key="6">
    <source>
        <dbReference type="ARBA" id="ARBA00023146"/>
    </source>
</evidence>
<keyword evidence="6 9" id="KW-0030">Aminoacyl-tRNA synthetase</keyword>
<dbReference type="InterPro" id="IPR014729">
    <property type="entry name" value="Rossmann-like_a/b/a_fold"/>
</dbReference>
<dbReference type="InterPro" id="IPR002305">
    <property type="entry name" value="aa-tRNA-synth_Ic"/>
</dbReference>
<keyword evidence="11" id="KW-1185">Reference proteome</keyword>
<dbReference type="GO" id="GO:0005737">
    <property type="term" value="C:cytoplasm"/>
    <property type="evidence" value="ECO:0007669"/>
    <property type="project" value="UniProtKB-UniRule"/>
</dbReference>
<dbReference type="PANTHER" id="PTHR46264:SF4">
    <property type="entry name" value="TYROSINE--TRNA LIGASE, CYTOPLASMIC"/>
    <property type="match status" value="1"/>
</dbReference>
<dbReference type="Proteomes" id="UP000604391">
    <property type="component" value="Unassembled WGS sequence"/>
</dbReference>
<keyword evidence="3 9" id="KW-0547">Nucleotide-binding</keyword>
<dbReference type="PRINTS" id="PR01040">
    <property type="entry name" value="TRNASYNTHTYR"/>
</dbReference>
<evidence type="ECO:0000256" key="5">
    <source>
        <dbReference type="ARBA" id="ARBA00022917"/>
    </source>
</evidence>
<name>A0A832V068_9ARCH</name>
<dbReference type="InterPro" id="IPR050489">
    <property type="entry name" value="Tyr-tRNA_synthase"/>
</dbReference>
<dbReference type="InterPro" id="IPR002307">
    <property type="entry name" value="Tyr-tRNA-ligase"/>
</dbReference>
<evidence type="ECO:0000313" key="11">
    <source>
        <dbReference type="Proteomes" id="UP000604391"/>
    </source>
</evidence>
<dbReference type="EC" id="6.1.1.1" evidence="1 8"/>
<keyword evidence="5 9" id="KW-0648">Protein biosynthesis</keyword>
<dbReference type="PIRSF" id="PIRSF006588">
    <property type="entry name" value="TyrRS_arch_euk"/>
    <property type="match status" value="1"/>
</dbReference>
<evidence type="ECO:0000313" key="10">
    <source>
        <dbReference type="EMBL" id="HIJ99892.1"/>
    </source>
</evidence>
<keyword evidence="4 9" id="KW-0067">ATP-binding</keyword>
<dbReference type="NCBIfam" id="TIGR00234">
    <property type="entry name" value="tyrS"/>
    <property type="match status" value="1"/>
</dbReference>
<comment type="catalytic activity">
    <reaction evidence="7">
        <text>tRNA(Tyr) + L-tyrosine + ATP = L-tyrosyl-tRNA(Tyr) + AMP + diphosphate + H(+)</text>
        <dbReference type="Rhea" id="RHEA:10220"/>
        <dbReference type="Rhea" id="RHEA-COMP:9706"/>
        <dbReference type="Rhea" id="RHEA-COMP:9707"/>
        <dbReference type="ChEBI" id="CHEBI:15378"/>
        <dbReference type="ChEBI" id="CHEBI:30616"/>
        <dbReference type="ChEBI" id="CHEBI:33019"/>
        <dbReference type="ChEBI" id="CHEBI:58315"/>
        <dbReference type="ChEBI" id="CHEBI:78442"/>
        <dbReference type="ChEBI" id="CHEBI:78536"/>
        <dbReference type="ChEBI" id="CHEBI:456215"/>
        <dbReference type="EC" id="6.1.1.1"/>
    </reaction>
</comment>
<evidence type="ECO:0000256" key="2">
    <source>
        <dbReference type="ARBA" id="ARBA00022598"/>
    </source>
</evidence>
<sequence length="333" mass="38112">MKAYDLIARNTLEIIENDELKKLLKGKKSPSVYCGYETSGPVHLGHLLSITKLLDFQEAGLKVKVLFADMHTWLNRKGDPEWIKQSVEYWKHCFKALGLKKVDYVLGSDFQLTEKYMRDLFSMATNTTVNRAMRSMQQVARDLEHAHVSQILYPLMQSLDIAHMELDIAYGGIEQRKIHMVAREELPKLGYKTPICIHTPLIVSLKGPGNKMSSSFPETMIMVDDSPEVIEKRMNKAYCTTDDVEGNPVLQIARYIIFPRLGKLKAERPEKYGGDLSFKTYEELENAFKKGDLHPADLKKAVSGAMSDYLKPVRTYFEKNQDVVKLKKTLFNL</sequence>
<evidence type="ECO:0000256" key="4">
    <source>
        <dbReference type="ARBA" id="ARBA00022840"/>
    </source>
</evidence>
<evidence type="ECO:0000256" key="8">
    <source>
        <dbReference type="NCBIfam" id="TIGR00234"/>
    </source>
</evidence>
<dbReference type="NCBIfam" id="NF006330">
    <property type="entry name" value="PRK08560.1"/>
    <property type="match status" value="1"/>
</dbReference>
<comment type="similarity">
    <text evidence="9">Belongs to the class-I aminoacyl-tRNA synthetase family.</text>
</comment>
<proteinExistence type="inferred from homology"/>
<keyword evidence="2 9" id="KW-0436">Ligase</keyword>
<protein>
    <recommendedName>
        <fullName evidence="1 8">Tyrosine--tRNA ligase</fullName>
        <ecNumber evidence="1 8">6.1.1.1</ecNumber>
    </recommendedName>
</protein>
<gene>
    <name evidence="10" type="ORF">H1011_03710</name>
</gene>
<evidence type="ECO:0000256" key="3">
    <source>
        <dbReference type="ARBA" id="ARBA00022741"/>
    </source>
</evidence>
<dbReference type="Gene3D" id="3.40.50.620">
    <property type="entry name" value="HUPs"/>
    <property type="match status" value="1"/>
</dbReference>
<dbReference type="Pfam" id="PF00579">
    <property type="entry name" value="tRNA-synt_1b"/>
    <property type="match status" value="1"/>
</dbReference>
<organism evidence="10 11">
    <name type="scientific">Candidatus Undinarchaeum marinum</name>
    <dbReference type="NCBI Taxonomy" id="2756141"/>
    <lineage>
        <taxon>Archaea</taxon>
        <taxon>Candidatus Undinarchaeota</taxon>
        <taxon>Candidatus Undinarchaeia</taxon>
        <taxon>Candidatus Undinarchaeales</taxon>
        <taxon>Candidatus Undinarchaeaceae</taxon>
        <taxon>Candidatus Undinarchaeum</taxon>
    </lineage>
</organism>
<dbReference type="GO" id="GO:0006437">
    <property type="term" value="P:tyrosyl-tRNA aminoacylation"/>
    <property type="evidence" value="ECO:0007669"/>
    <property type="project" value="UniProtKB-UniRule"/>
</dbReference>
<dbReference type="PANTHER" id="PTHR46264">
    <property type="entry name" value="TYROSINE-TRNA LIGASE"/>
    <property type="match status" value="1"/>
</dbReference>
<dbReference type="InterPro" id="IPR023617">
    <property type="entry name" value="Tyr-tRNA-ligase_arc/euk-type"/>
</dbReference>
<evidence type="ECO:0000256" key="7">
    <source>
        <dbReference type="ARBA" id="ARBA00048248"/>
    </source>
</evidence>